<proteinExistence type="predicted"/>
<comment type="caution">
    <text evidence="2">The sequence shown here is derived from an EMBL/GenBank/DDBJ whole genome shotgun (WGS) entry which is preliminary data.</text>
</comment>
<dbReference type="AlphaFoldDB" id="A0AAE1A586"/>
<protein>
    <submittedName>
        <fullName evidence="2">Uncharacterized protein</fullName>
    </submittedName>
</protein>
<dbReference type="Proteomes" id="UP001283361">
    <property type="component" value="Unassembled WGS sequence"/>
</dbReference>
<sequence>MAIIRALEMGGQDETRSRLVEELEDSRPIASPTRSTHLAGERQHFKWFQFLQCRQVSSTRLHTRNHITRGVGQSYVKHGHLFPHTALFIASYSTTYSSDPRTMQRQSYRLVPHPGTRSSSDRDQAASGRVTSSGQSQDKETRDFETLAALSSQKFLTTQCLWRLQKTYLMAGNNRCDGSGKMGDTLRAVGPHQLISPIRVIAVVAGARSRSIDFVLMTKVMSPQVPEARRTSLRFVPRKTFVKG</sequence>
<organism evidence="2 3">
    <name type="scientific">Elysia crispata</name>
    <name type="common">lettuce slug</name>
    <dbReference type="NCBI Taxonomy" id="231223"/>
    <lineage>
        <taxon>Eukaryota</taxon>
        <taxon>Metazoa</taxon>
        <taxon>Spiralia</taxon>
        <taxon>Lophotrochozoa</taxon>
        <taxon>Mollusca</taxon>
        <taxon>Gastropoda</taxon>
        <taxon>Heterobranchia</taxon>
        <taxon>Euthyneura</taxon>
        <taxon>Panpulmonata</taxon>
        <taxon>Sacoglossa</taxon>
        <taxon>Placobranchoidea</taxon>
        <taxon>Plakobranchidae</taxon>
        <taxon>Elysia</taxon>
    </lineage>
</organism>
<evidence type="ECO:0000313" key="2">
    <source>
        <dbReference type="EMBL" id="KAK3781173.1"/>
    </source>
</evidence>
<evidence type="ECO:0000313" key="3">
    <source>
        <dbReference type="Proteomes" id="UP001283361"/>
    </source>
</evidence>
<dbReference type="EMBL" id="JAWDGP010002657">
    <property type="protein sequence ID" value="KAK3781173.1"/>
    <property type="molecule type" value="Genomic_DNA"/>
</dbReference>
<reference evidence="2" key="1">
    <citation type="journal article" date="2023" name="G3 (Bethesda)">
        <title>A reference genome for the long-term kleptoplast-retaining sea slug Elysia crispata morphotype clarki.</title>
        <authorList>
            <person name="Eastman K.E."/>
            <person name="Pendleton A.L."/>
            <person name="Shaikh M.A."/>
            <person name="Suttiyut T."/>
            <person name="Ogas R."/>
            <person name="Tomko P."/>
            <person name="Gavelis G."/>
            <person name="Widhalm J.R."/>
            <person name="Wisecaver J.H."/>
        </authorList>
    </citation>
    <scope>NUCLEOTIDE SEQUENCE</scope>
    <source>
        <strain evidence="2">ECLA1</strain>
    </source>
</reference>
<gene>
    <name evidence="2" type="ORF">RRG08_020113</name>
</gene>
<accession>A0AAE1A586</accession>
<keyword evidence="3" id="KW-1185">Reference proteome</keyword>
<evidence type="ECO:0000256" key="1">
    <source>
        <dbReference type="SAM" id="MobiDB-lite"/>
    </source>
</evidence>
<name>A0AAE1A586_9GAST</name>
<feature type="region of interest" description="Disordered" evidence="1">
    <location>
        <begin position="109"/>
        <end position="140"/>
    </location>
</feature>